<dbReference type="Pfam" id="PF04379">
    <property type="entry name" value="DUF525"/>
    <property type="match status" value="1"/>
</dbReference>
<dbReference type="PANTHER" id="PTHR47463">
    <property type="entry name" value="F-BOX PROTEIN SKIP16"/>
    <property type="match status" value="1"/>
</dbReference>
<dbReference type="InterPro" id="IPR036767">
    <property type="entry name" value="ApaG_sf"/>
</dbReference>
<accession>A0ABP0NY30</accession>
<dbReference type="Proteomes" id="UP001642464">
    <property type="component" value="Unassembled WGS sequence"/>
</dbReference>
<evidence type="ECO:0000313" key="2">
    <source>
        <dbReference type="Proteomes" id="UP001642464"/>
    </source>
</evidence>
<dbReference type="InterPro" id="IPR007474">
    <property type="entry name" value="ApaG_domain"/>
</dbReference>
<dbReference type="SUPFAM" id="SSF110069">
    <property type="entry name" value="ApaG-like"/>
    <property type="match status" value="1"/>
</dbReference>
<sequence>MAGVFGSLNENQVLQILLHLAPIDSIHLTLVSKNDIFAPKKATMEGYWEHYARRVFQLEGLHAATNADGAVGKSWGEIFQSWHQALRSVSPANALLALRSDTRPSQHVGHRWVTVWRRIKSWLKENPSAKQIKESLRNEAADLSALEKMGALPSVMNCWRMVDGQDVPLDPQVASMARTVNALGEGDQWSHGLFGGYQTYDHEVCTVFLPLDAAMNITQHFCQMLRDRIPDLTENVLANKVVFAMSFNAVKVFFVDVRDGRVYVFTRKRFAALELAVPDSGATTDGFVRWFEEYGRRLQSNFYTMDYLRPEEAPLQMGISLFPNAPPELTVCVTRGVEVRASCIYMPEHQAGWTYSIAIRLVGTKEERGFEQCQLVSRHWEIEEEGRHECERVDGDGVIGLFPILVEGGWLRNRESDPHGQYPSHGRAEGAFRYQSCSGRNGAMRGRFGGAMTFVPGTRKQPSGETFRVKVEPFRLYVPQYMY</sequence>
<keyword evidence="2" id="KW-1185">Reference proteome</keyword>
<reference evidence="1 2" key="1">
    <citation type="submission" date="2024-02" db="EMBL/GenBank/DDBJ databases">
        <authorList>
            <person name="Chen Y."/>
            <person name="Shah S."/>
            <person name="Dougan E. K."/>
            <person name="Thang M."/>
            <person name="Chan C."/>
        </authorList>
    </citation>
    <scope>NUCLEOTIDE SEQUENCE [LARGE SCALE GENOMIC DNA]</scope>
</reference>
<gene>
    <name evidence="1" type="ORF">SCF082_LOCUS34230</name>
</gene>
<protein>
    <submittedName>
        <fullName evidence="1">F-box protein SKIP16 (SKP1-interacting partner 16)</fullName>
    </submittedName>
</protein>
<name>A0ABP0NY30_9DINO</name>
<organism evidence="1 2">
    <name type="scientific">Durusdinium trenchii</name>
    <dbReference type="NCBI Taxonomy" id="1381693"/>
    <lineage>
        <taxon>Eukaryota</taxon>
        <taxon>Sar</taxon>
        <taxon>Alveolata</taxon>
        <taxon>Dinophyceae</taxon>
        <taxon>Suessiales</taxon>
        <taxon>Symbiodiniaceae</taxon>
        <taxon>Durusdinium</taxon>
    </lineage>
</organism>
<proteinExistence type="predicted"/>
<dbReference type="PROSITE" id="PS51087">
    <property type="entry name" value="APAG"/>
    <property type="match status" value="1"/>
</dbReference>
<dbReference type="Gene3D" id="2.60.40.1470">
    <property type="entry name" value="ApaG domain"/>
    <property type="match status" value="1"/>
</dbReference>
<dbReference type="EMBL" id="CAXAMM010031224">
    <property type="protein sequence ID" value="CAK9067729.1"/>
    <property type="molecule type" value="Genomic_DNA"/>
</dbReference>
<dbReference type="PANTHER" id="PTHR47463:SF2">
    <property type="entry name" value="F-BOX PROTEIN SKIP16"/>
    <property type="match status" value="1"/>
</dbReference>
<comment type="caution">
    <text evidence="1">The sequence shown here is derived from an EMBL/GenBank/DDBJ whole genome shotgun (WGS) entry which is preliminary data.</text>
</comment>
<evidence type="ECO:0000313" key="1">
    <source>
        <dbReference type="EMBL" id="CAK9067729.1"/>
    </source>
</evidence>